<dbReference type="PROSITE" id="PS51257">
    <property type="entry name" value="PROKAR_LIPOPROTEIN"/>
    <property type="match status" value="1"/>
</dbReference>
<dbReference type="PANTHER" id="PTHR46182">
    <property type="entry name" value="FI19480P1"/>
    <property type="match status" value="1"/>
</dbReference>
<dbReference type="AlphaFoldDB" id="A0A161Y1E3"/>
<organism evidence="4 5">
    <name type="scientific">Pseudoalteromonas luteoviolacea S4060-1</name>
    <dbReference type="NCBI Taxonomy" id="1365257"/>
    <lineage>
        <taxon>Bacteria</taxon>
        <taxon>Pseudomonadati</taxon>
        <taxon>Pseudomonadota</taxon>
        <taxon>Gammaproteobacteria</taxon>
        <taxon>Alteromonadales</taxon>
        <taxon>Pseudoalteromonadaceae</taxon>
        <taxon>Pseudoalteromonas</taxon>
    </lineage>
</organism>
<evidence type="ECO:0000256" key="2">
    <source>
        <dbReference type="SAM" id="SignalP"/>
    </source>
</evidence>
<name>A0A161Y1E3_9GAMM</name>
<dbReference type="Pfam" id="PF22352">
    <property type="entry name" value="K319L-like_PKD"/>
    <property type="match status" value="2"/>
</dbReference>
<feature type="region of interest" description="Disordered" evidence="1">
    <location>
        <begin position="21"/>
        <end position="50"/>
    </location>
</feature>
<accession>A0A161Y1E3</accession>
<proteinExistence type="predicted"/>
<dbReference type="RefSeq" id="WP_063382973.1">
    <property type="nucleotide sequence ID" value="NZ_AUXX01000056.1"/>
</dbReference>
<feature type="chain" id="PRO_5007829431" description="PKD/Chitinase domain-containing protein" evidence="2">
    <location>
        <begin position="20"/>
        <end position="826"/>
    </location>
</feature>
<evidence type="ECO:0000256" key="1">
    <source>
        <dbReference type="SAM" id="MobiDB-lite"/>
    </source>
</evidence>
<dbReference type="InterPro" id="IPR022409">
    <property type="entry name" value="PKD/Chitinase_dom"/>
</dbReference>
<keyword evidence="2" id="KW-0732">Signal</keyword>
<dbReference type="SMART" id="SM00089">
    <property type="entry name" value="PKD"/>
    <property type="match status" value="2"/>
</dbReference>
<evidence type="ECO:0000313" key="4">
    <source>
        <dbReference type="EMBL" id="KZN60349.1"/>
    </source>
</evidence>
<dbReference type="EMBL" id="AUXX01000056">
    <property type="protein sequence ID" value="KZN60349.1"/>
    <property type="molecule type" value="Genomic_DNA"/>
</dbReference>
<comment type="caution">
    <text evidence="4">The sequence shown here is derived from an EMBL/GenBank/DDBJ whole genome shotgun (WGS) entry which is preliminary data.</text>
</comment>
<feature type="signal peptide" evidence="2">
    <location>
        <begin position="1"/>
        <end position="19"/>
    </location>
</feature>
<dbReference type="Gene3D" id="2.60.40.10">
    <property type="entry name" value="Immunoglobulins"/>
    <property type="match status" value="4"/>
</dbReference>
<protein>
    <recommendedName>
        <fullName evidence="3">PKD/Chitinase domain-containing protein</fullName>
    </recommendedName>
</protein>
<reference evidence="4 5" key="1">
    <citation type="submission" date="2013-07" db="EMBL/GenBank/DDBJ databases">
        <title>Comparative Genomic and Metabolomic Analysis of Twelve Strains of Pseudoalteromonas luteoviolacea.</title>
        <authorList>
            <person name="Vynne N.G."/>
            <person name="Mansson M."/>
            <person name="Gram L."/>
        </authorList>
    </citation>
    <scope>NUCLEOTIDE SEQUENCE [LARGE SCALE GENOMIC DNA]</scope>
    <source>
        <strain evidence="4 5">S4060-1</strain>
    </source>
</reference>
<evidence type="ECO:0000259" key="3">
    <source>
        <dbReference type="SMART" id="SM00089"/>
    </source>
</evidence>
<dbReference type="InterPro" id="IPR029865">
    <property type="entry name" value="KIAA0319-like"/>
</dbReference>
<gene>
    <name evidence="4" type="ORF">N478_07270</name>
</gene>
<feature type="compositionally biased region" description="Low complexity" evidence="1">
    <location>
        <begin position="28"/>
        <end position="47"/>
    </location>
</feature>
<dbReference type="Proteomes" id="UP000076661">
    <property type="component" value="Unassembled WGS sequence"/>
</dbReference>
<evidence type="ECO:0000313" key="5">
    <source>
        <dbReference type="Proteomes" id="UP000076661"/>
    </source>
</evidence>
<dbReference type="PANTHER" id="PTHR46182:SF2">
    <property type="entry name" value="FI19480P1"/>
    <property type="match status" value="1"/>
</dbReference>
<dbReference type="InterPro" id="IPR013783">
    <property type="entry name" value="Ig-like_fold"/>
</dbReference>
<feature type="domain" description="PKD/Chitinase" evidence="3">
    <location>
        <begin position="465"/>
        <end position="555"/>
    </location>
</feature>
<feature type="domain" description="PKD/Chitinase" evidence="3">
    <location>
        <begin position="249"/>
        <end position="342"/>
    </location>
</feature>
<dbReference type="PATRIC" id="fig|1365257.3.peg.4858"/>
<dbReference type="GO" id="GO:0016020">
    <property type="term" value="C:membrane"/>
    <property type="evidence" value="ECO:0007669"/>
    <property type="project" value="TreeGrafter"/>
</dbReference>
<dbReference type="GO" id="GO:0031410">
    <property type="term" value="C:cytoplasmic vesicle"/>
    <property type="evidence" value="ECO:0007669"/>
    <property type="project" value="TreeGrafter"/>
</dbReference>
<sequence length="826" mass="89679">MNRALSILAALGVSVTLTACGGSSDNNTTTPTTTPTAPTTPSTGTDTTTEKPVAAISVTSSEGNSFSVEQGDVTVTLSGAESKGSADSTLTYDWEITTLPPFSKAVLNSEDGVDTQFTADLPGDYVVRLTVKDGEKESEASTMQFTATSSKPVAVTKTSYEEPLGTTTVDLDASNSILPTGAEGELTYSWTLVEKPQDSAAKLNDSDQELAKLDVDVVGEYKMQLVVSLGDNAADPVDVIVKIYTANVAPVVKVEDLTITLGQQAVLDAGESFDPEGEALQYRWEWAYSPVEPDNVPLPTLEGNKTSTLKFTPVAAGEYALTMFVFDGDKKSDTVEIKVTVEKDPEATSNAAPIGKLHATGYYPSYSIGEQEVGLRAEFNFVGYDPEADDISIVDAELIQKPEGSTVELVDIGSWKPLGKKIQKLDVEGTYVVRMTVTDGVNQVTKEASMEAKIGNVNGQPSTRGVDAQSKSVIVGNDLVFDASSKDPNNDPMTFHWELVDKPDGSNAVIEAVIEPESQEYRRARVKTDVPGSYTARLIVEDDRGLMAKSYSQDTGFAKVSNTVPEIRSVVWARSWGRLSQGENYYQILPCMSLLHRPVIVDADGDEVHWHQELVSTPASGGTFTSYPDKADCPDSRGQVFSKPGTYVFRYYATDLINDAENYDFVVNVDSMEDAKGVRLRSLNADGESLWHPLPYENKPPFASDFYSSSKPYLEEGATQWSMTAVDGDYTIENVKVSHINGGLDDLTPRFEGLSEGLVIAKGDALNFQTIYPKVPCIRTDDKAEGFHFSFNIKEIPEVTFVLENWRAANDGILSEWRECEAGELK</sequence>